<evidence type="ECO:0000256" key="1">
    <source>
        <dbReference type="ARBA" id="ARBA00004613"/>
    </source>
</evidence>
<evidence type="ECO:0000256" key="5">
    <source>
        <dbReference type="ARBA" id="ARBA00022729"/>
    </source>
</evidence>
<keyword evidence="3 6" id="KW-0713">Self-incompatibility</keyword>
<keyword evidence="9" id="KW-1185">Reference proteome</keyword>
<dbReference type="OMA" id="YLARTHT"/>
<keyword evidence="7" id="KW-1133">Transmembrane helix</keyword>
<dbReference type="InterPro" id="IPR010264">
    <property type="entry name" value="Self-incomp_S1"/>
</dbReference>
<dbReference type="Proteomes" id="UP000222542">
    <property type="component" value="Unassembled WGS sequence"/>
</dbReference>
<sequence length="151" mass="17966">MAYYPYTKVQLSLVISFVINIMMMTNASIFKPRITEQFISDLPQNTHLLYVHCQSRDDDLKVHTLKPGDQFDFSFRRSILGTTHFHCNFKWDTKYSEFDVFYREKSVCKYHEFTENDLYCTWLVKDSAIFLARTKHPSPSPSEFQFAYAWA</sequence>
<evidence type="ECO:0000256" key="3">
    <source>
        <dbReference type="ARBA" id="ARBA00022471"/>
    </source>
</evidence>
<accession>A0A2G2YDR5</accession>
<dbReference type="PANTHER" id="PTHR31232">
    <property type="match status" value="1"/>
</dbReference>
<evidence type="ECO:0000313" key="9">
    <source>
        <dbReference type="Proteomes" id="UP000222542"/>
    </source>
</evidence>
<keyword evidence="7" id="KW-0812">Transmembrane</keyword>
<comment type="subcellular location">
    <subcellularLocation>
        <location evidence="1 6">Secreted</location>
    </subcellularLocation>
</comment>
<organism evidence="8 9">
    <name type="scientific">Capsicum annuum</name>
    <name type="common">Capsicum pepper</name>
    <dbReference type="NCBI Taxonomy" id="4072"/>
    <lineage>
        <taxon>Eukaryota</taxon>
        <taxon>Viridiplantae</taxon>
        <taxon>Streptophyta</taxon>
        <taxon>Embryophyta</taxon>
        <taxon>Tracheophyta</taxon>
        <taxon>Spermatophyta</taxon>
        <taxon>Magnoliopsida</taxon>
        <taxon>eudicotyledons</taxon>
        <taxon>Gunneridae</taxon>
        <taxon>Pentapetalae</taxon>
        <taxon>asterids</taxon>
        <taxon>lamiids</taxon>
        <taxon>Solanales</taxon>
        <taxon>Solanaceae</taxon>
        <taxon>Solanoideae</taxon>
        <taxon>Capsiceae</taxon>
        <taxon>Capsicum</taxon>
    </lineage>
</organism>
<proteinExistence type="inferred from homology"/>
<comment type="similarity">
    <text evidence="2 6">Belongs to the plant self-incompatibility (S1) protein family.</text>
</comment>
<dbReference type="GO" id="GO:0005576">
    <property type="term" value="C:extracellular region"/>
    <property type="evidence" value="ECO:0007669"/>
    <property type="project" value="UniProtKB-SubCell"/>
</dbReference>
<dbReference type="Pfam" id="PF05938">
    <property type="entry name" value="Self-incomp_S1"/>
    <property type="match status" value="1"/>
</dbReference>
<reference evidence="8 9" key="1">
    <citation type="journal article" date="2014" name="Nat. Genet.">
        <title>Genome sequence of the hot pepper provides insights into the evolution of pungency in Capsicum species.</title>
        <authorList>
            <person name="Kim S."/>
            <person name="Park M."/>
            <person name="Yeom S.I."/>
            <person name="Kim Y.M."/>
            <person name="Lee J.M."/>
            <person name="Lee H.A."/>
            <person name="Seo E."/>
            <person name="Choi J."/>
            <person name="Cheong K."/>
            <person name="Kim K.T."/>
            <person name="Jung K."/>
            <person name="Lee G.W."/>
            <person name="Oh S.K."/>
            <person name="Bae C."/>
            <person name="Kim S.B."/>
            <person name="Lee H.Y."/>
            <person name="Kim S.Y."/>
            <person name="Kim M.S."/>
            <person name="Kang B.C."/>
            <person name="Jo Y.D."/>
            <person name="Yang H.B."/>
            <person name="Jeong H.J."/>
            <person name="Kang W.H."/>
            <person name="Kwon J.K."/>
            <person name="Shin C."/>
            <person name="Lim J.Y."/>
            <person name="Park J.H."/>
            <person name="Huh J.H."/>
            <person name="Kim J.S."/>
            <person name="Kim B.D."/>
            <person name="Cohen O."/>
            <person name="Paran I."/>
            <person name="Suh M.C."/>
            <person name="Lee S.B."/>
            <person name="Kim Y.K."/>
            <person name="Shin Y."/>
            <person name="Noh S.J."/>
            <person name="Park J."/>
            <person name="Seo Y.S."/>
            <person name="Kwon S.Y."/>
            <person name="Kim H.A."/>
            <person name="Park J.M."/>
            <person name="Kim H.J."/>
            <person name="Choi S.B."/>
            <person name="Bosland P.W."/>
            <person name="Reeves G."/>
            <person name="Jo S.H."/>
            <person name="Lee B.W."/>
            <person name="Cho H.T."/>
            <person name="Choi H.S."/>
            <person name="Lee M.S."/>
            <person name="Yu Y."/>
            <person name="Do Choi Y."/>
            <person name="Park B.S."/>
            <person name="van Deynze A."/>
            <person name="Ashrafi H."/>
            <person name="Hill T."/>
            <person name="Kim W.T."/>
            <person name="Pai H.S."/>
            <person name="Ahn H.K."/>
            <person name="Yeam I."/>
            <person name="Giovannoni J.J."/>
            <person name="Rose J.K."/>
            <person name="Sorensen I."/>
            <person name="Lee S.J."/>
            <person name="Kim R.W."/>
            <person name="Choi I.Y."/>
            <person name="Choi B.S."/>
            <person name="Lim J.S."/>
            <person name="Lee Y.H."/>
            <person name="Choi D."/>
        </authorList>
    </citation>
    <scope>NUCLEOTIDE SEQUENCE [LARGE SCALE GENOMIC DNA]</scope>
    <source>
        <strain evidence="9">cv. CM334</strain>
    </source>
</reference>
<feature type="transmembrane region" description="Helical" evidence="7">
    <location>
        <begin position="12"/>
        <end position="30"/>
    </location>
</feature>
<keyword evidence="4 6" id="KW-0964">Secreted</keyword>
<protein>
    <recommendedName>
        <fullName evidence="6">S-protein homolog</fullName>
    </recommendedName>
</protein>
<name>A0A2G2YDR5_CAPAN</name>
<comment type="caution">
    <text evidence="8">The sequence shown here is derived from an EMBL/GenBank/DDBJ whole genome shotgun (WGS) entry which is preliminary data.</text>
</comment>
<dbReference type="GO" id="GO:0060320">
    <property type="term" value="P:rejection of self pollen"/>
    <property type="evidence" value="ECO:0007669"/>
    <property type="project" value="UniProtKB-KW"/>
</dbReference>
<reference evidence="8 9" key="2">
    <citation type="journal article" date="2017" name="Genome Biol.">
        <title>New reference genome sequences of hot pepper reveal the massive evolution of plant disease-resistance genes by retroduplication.</title>
        <authorList>
            <person name="Kim S."/>
            <person name="Park J."/>
            <person name="Yeom S.I."/>
            <person name="Kim Y.M."/>
            <person name="Seo E."/>
            <person name="Kim K.T."/>
            <person name="Kim M.S."/>
            <person name="Lee J.M."/>
            <person name="Cheong K."/>
            <person name="Shin H.S."/>
            <person name="Kim S.B."/>
            <person name="Han K."/>
            <person name="Lee J."/>
            <person name="Park M."/>
            <person name="Lee H.A."/>
            <person name="Lee H.Y."/>
            <person name="Lee Y."/>
            <person name="Oh S."/>
            <person name="Lee J.H."/>
            <person name="Choi E."/>
            <person name="Choi E."/>
            <person name="Lee S.E."/>
            <person name="Jeon J."/>
            <person name="Kim H."/>
            <person name="Choi G."/>
            <person name="Song H."/>
            <person name="Lee J."/>
            <person name="Lee S.C."/>
            <person name="Kwon J.K."/>
            <person name="Lee H.Y."/>
            <person name="Koo N."/>
            <person name="Hong Y."/>
            <person name="Kim R.W."/>
            <person name="Kang W.H."/>
            <person name="Huh J.H."/>
            <person name="Kang B.C."/>
            <person name="Yang T.J."/>
            <person name="Lee Y.H."/>
            <person name="Bennetzen J.L."/>
            <person name="Choi D."/>
        </authorList>
    </citation>
    <scope>NUCLEOTIDE SEQUENCE [LARGE SCALE GENOMIC DNA]</scope>
    <source>
        <strain evidence="9">cv. CM334</strain>
    </source>
</reference>
<dbReference type="EMBL" id="AYRZ02000011">
    <property type="protein sequence ID" value="PHT67691.1"/>
    <property type="molecule type" value="Genomic_DNA"/>
</dbReference>
<dbReference type="Gramene" id="PHT67691">
    <property type="protein sequence ID" value="PHT67691"/>
    <property type="gene ID" value="T459_27178"/>
</dbReference>
<evidence type="ECO:0000256" key="4">
    <source>
        <dbReference type="ARBA" id="ARBA00022525"/>
    </source>
</evidence>
<evidence type="ECO:0000256" key="7">
    <source>
        <dbReference type="SAM" id="Phobius"/>
    </source>
</evidence>
<dbReference type="PANTHER" id="PTHR31232:SF100">
    <property type="entry name" value="S-PROTEIN HOMOLOG"/>
    <property type="match status" value="1"/>
</dbReference>
<keyword evidence="5" id="KW-0732">Signal</keyword>
<dbReference type="AlphaFoldDB" id="A0A2G2YDR5"/>
<gene>
    <name evidence="8" type="ORF">T459_27178</name>
</gene>
<evidence type="ECO:0000256" key="6">
    <source>
        <dbReference type="RuleBase" id="RU367044"/>
    </source>
</evidence>
<keyword evidence="7" id="KW-0472">Membrane</keyword>
<evidence type="ECO:0000256" key="2">
    <source>
        <dbReference type="ARBA" id="ARBA00005581"/>
    </source>
</evidence>
<dbReference type="OrthoDB" id="1292261at2759"/>
<evidence type="ECO:0000313" key="8">
    <source>
        <dbReference type="EMBL" id="PHT67691.1"/>
    </source>
</evidence>